<dbReference type="Proteomes" id="UP000593735">
    <property type="component" value="Chromosome"/>
</dbReference>
<name>A0A7S7RT44_9ACTN</name>
<dbReference type="PANTHER" id="PTHR30419">
    <property type="entry name" value="HTH-TYPE TRANSCRIPTIONAL REGULATOR YBHD"/>
    <property type="match status" value="1"/>
</dbReference>
<dbReference type="Gene3D" id="3.40.190.10">
    <property type="entry name" value="Periplasmic binding protein-like II"/>
    <property type="match status" value="2"/>
</dbReference>
<sequence>MSQPAVSLAVKRLERQLGTELFLRQQFDSSDVSLTDAGKILVAHAGAALCEIDAAARKIESLECRRAIRLSLPPIILDRYFKDNMGALATAFQGHRVVVSSWGSQRTLEEIRHHNLDVGVVASAADELDIPHVRSRRVGTFPFCLALPAGQAAPCPGASISFEEFCALPSLPFVSFTSDYIQRDILQGLSERCGRSTQIAAETDQISELKGLIEAGVGVGFVTSLVMDGDALTLVPLTGPGTPTFNIFVFEDLSRPFHADDSCIQDILRVLRETIATPHPADPV</sequence>
<comment type="similarity">
    <text evidence="1">Belongs to the LysR transcriptional regulatory family.</text>
</comment>
<dbReference type="SUPFAM" id="SSF46785">
    <property type="entry name" value="Winged helix' DNA-binding domain"/>
    <property type="match status" value="1"/>
</dbReference>
<proteinExistence type="inferred from homology"/>
<gene>
    <name evidence="6" type="ORF">INP52_04890</name>
</gene>
<dbReference type="GO" id="GO:0003700">
    <property type="term" value="F:DNA-binding transcription factor activity"/>
    <property type="evidence" value="ECO:0007669"/>
    <property type="project" value="InterPro"/>
</dbReference>
<evidence type="ECO:0000256" key="1">
    <source>
        <dbReference type="ARBA" id="ARBA00009437"/>
    </source>
</evidence>
<dbReference type="InterPro" id="IPR050950">
    <property type="entry name" value="HTH-type_LysR_regulators"/>
</dbReference>
<dbReference type="PANTHER" id="PTHR30419:SF7">
    <property type="entry name" value="HTH-TYPE TRANSCRIPTIONAL REGULATOR TDCA"/>
    <property type="match status" value="1"/>
</dbReference>
<organism evidence="6 7">
    <name type="scientific">Thermophilibacter immobilis</name>
    <dbReference type="NCBI Taxonomy" id="2779519"/>
    <lineage>
        <taxon>Bacteria</taxon>
        <taxon>Bacillati</taxon>
        <taxon>Actinomycetota</taxon>
        <taxon>Coriobacteriia</taxon>
        <taxon>Coriobacteriales</taxon>
        <taxon>Atopobiaceae</taxon>
        <taxon>Thermophilibacter</taxon>
    </lineage>
</organism>
<dbReference type="AlphaFoldDB" id="A0A7S7RT44"/>
<protein>
    <submittedName>
        <fullName evidence="6">LysR family transcriptional regulator</fullName>
    </submittedName>
</protein>
<dbReference type="SUPFAM" id="SSF53850">
    <property type="entry name" value="Periplasmic binding protein-like II"/>
    <property type="match status" value="1"/>
</dbReference>
<dbReference type="InterPro" id="IPR005119">
    <property type="entry name" value="LysR_subst-bd"/>
</dbReference>
<evidence type="ECO:0000256" key="3">
    <source>
        <dbReference type="ARBA" id="ARBA00023125"/>
    </source>
</evidence>
<dbReference type="PROSITE" id="PS50931">
    <property type="entry name" value="HTH_LYSR"/>
    <property type="match status" value="1"/>
</dbReference>
<feature type="domain" description="HTH lysR-type" evidence="5">
    <location>
        <begin position="1"/>
        <end position="35"/>
    </location>
</feature>
<reference evidence="6 7" key="1">
    <citation type="submission" date="2020-10" db="EMBL/GenBank/DDBJ databases">
        <title>Olsenella immobilis sp.nov., isolated from the mud in a fermentation cellar used for the production of Chinese strong-flavoured liquor.</title>
        <authorList>
            <person name="Lu L."/>
        </authorList>
    </citation>
    <scope>NUCLEOTIDE SEQUENCE [LARGE SCALE GENOMIC DNA]</scope>
    <source>
        <strain evidence="6 7">LZLJ-2</strain>
    </source>
</reference>
<dbReference type="GO" id="GO:0005829">
    <property type="term" value="C:cytosol"/>
    <property type="evidence" value="ECO:0007669"/>
    <property type="project" value="TreeGrafter"/>
</dbReference>
<dbReference type="PRINTS" id="PR00039">
    <property type="entry name" value="HTHLYSR"/>
</dbReference>
<evidence type="ECO:0000256" key="2">
    <source>
        <dbReference type="ARBA" id="ARBA00023015"/>
    </source>
</evidence>
<dbReference type="GO" id="GO:0003677">
    <property type="term" value="F:DNA binding"/>
    <property type="evidence" value="ECO:0007669"/>
    <property type="project" value="UniProtKB-KW"/>
</dbReference>
<dbReference type="InterPro" id="IPR036388">
    <property type="entry name" value="WH-like_DNA-bd_sf"/>
</dbReference>
<dbReference type="Pfam" id="PF03466">
    <property type="entry name" value="LysR_substrate"/>
    <property type="match status" value="1"/>
</dbReference>
<evidence type="ECO:0000259" key="5">
    <source>
        <dbReference type="PROSITE" id="PS50931"/>
    </source>
</evidence>
<keyword evidence="2" id="KW-0805">Transcription regulation</keyword>
<dbReference type="EMBL" id="CP063767">
    <property type="protein sequence ID" value="QOY59791.1"/>
    <property type="molecule type" value="Genomic_DNA"/>
</dbReference>
<dbReference type="InterPro" id="IPR036390">
    <property type="entry name" value="WH_DNA-bd_sf"/>
</dbReference>
<keyword evidence="3" id="KW-0238">DNA-binding</keyword>
<keyword evidence="4" id="KW-0804">Transcription</keyword>
<dbReference type="Pfam" id="PF00126">
    <property type="entry name" value="HTH_1"/>
    <property type="match status" value="1"/>
</dbReference>
<evidence type="ECO:0000313" key="6">
    <source>
        <dbReference type="EMBL" id="QOY59791.1"/>
    </source>
</evidence>
<evidence type="ECO:0000256" key="4">
    <source>
        <dbReference type="ARBA" id="ARBA00023163"/>
    </source>
</evidence>
<accession>A0A7S7RT44</accession>
<evidence type="ECO:0000313" key="7">
    <source>
        <dbReference type="Proteomes" id="UP000593735"/>
    </source>
</evidence>
<dbReference type="InterPro" id="IPR000847">
    <property type="entry name" value="LysR_HTH_N"/>
</dbReference>
<dbReference type="RefSeq" id="WP_194369554.1">
    <property type="nucleotide sequence ID" value="NZ_CP063767.1"/>
</dbReference>
<keyword evidence="7" id="KW-1185">Reference proteome</keyword>
<dbReference type="KEGG" id="tio:INP52_04890"/>
<dbReference type="Gene3D" id="1.10.10.10">
    <property type="entry name" value="Winged helix-like DNA-binding domain superfamily/Winged helix DNA-binding domain"/>
    <property type="match status" value="1"/>
</dbReference>
<dbReference type="CDD" id="cd05466">
    <property type="entry name" value="PBP2_LTTR_substrate"/>
    <property type="match status" value="1"/>
</dbReference>